<dbReference type="GO" id="GO:0005634">
    <property type="term" value="C:nucleus"/>
    <property type="evidence" value="ECO:0007669"/>
    <property type="project" value="UniProtKB-SubCell"/>
</dbReference>
<keyword evidence="12" id="KW-1185">Reference proteome</keyword>
<feature type="compositionally biased region" description="Polar residues" evidence="9">
    <location>
        <begin position="95"/>
        <end position="108"/>
    </location>
</feature>
<evidence type="ECO:0000256" key="3">
    <source>
        <dbReference type="ARBA" id="ARBA00023015"/>
    </source>
</evidence>
<comment type="subcellular location">
    <subcellularLocation>
        <location evidence="1">Nucleus</location>
    </subcellularLocation>
</comment>
<evidence type="ECO:0000256" key="1">
    <source>
        <dbReference type="ARBA" id="ARBA00004123"/>
    </source>
</evidence>
<dbReference type="STRING" id="3871.A0A4P1QY89"/>
<reference evidence="11 12" key="1">
    <citation type="journal article" date="2017" name="Plant Biotechnol. J.">
        <title>A comprehensive draft genome sequence for lupin (Lupinus angustifolius), an emerging health food: insights into plant-microbe interactions and legume evolution.</title>
        <authorList>
            <person name="Hane J.K."/>
            <person name="Ming Y."/>
            <person name="Kamphuis L.G."/>
            <person name="Nelson M.N."/>
            <person name="Garg G."/>
            <person name="Atkins C.A."/>
            <person name="Bayer P.E."/>
            <person name="Bravo A."/>
            <person name="Bringans S."/>
            <person name="Cannon S."/>
            <person name="Edwards D."/>
            <person name="Foley R."/>
            <person name="Gao L.L."/>
            <person name="Harrison M.J."/>
            <person name="Huang W."/>
            <person name="Hurgobin B."/>
            <person name="Li S."/>
            <person name="Liu C.W."/>
            <person name="McGrath A."/>
            <person name="Morahan G."/>
            <person name="Murray J."/>
            <person name="Weller J."/>
            <person name="Jian J."/>
            <person name="Singh K.B."/>
        </authorList>
    </citation>
    <scope>NUCLEOTIDE SEQUENCE [LARGE SCALE GENOMIC DNA]</scope>
    <source>
        <strain evidence="12">cv. Tanjil</strain>
        <tissue evidence="11">Whole plant</tissue>
    </source>
</reference>
<dbReference type="InterPro" id="IPR004827">
    <property type="entry name" value="bZIP"/>
</dbReference>
<proteinExistence type="inferred from homology"/>
<feature type="region of interest" description="Disordered" evidence="9">
    <location>
        <begin position="230"/>
        <end position="260"/>
    </location>
</feature>
<dbReference type="AlphaFoldDB" id="A0A4P1QY89"/>
<evidence type="ECO:0000256" key="9">
    <source>
        <dbReference type="SAM" id="MobiDB-lite"/>
    </source>
</evidence>
<dbReference type="PROSITE" id="PS50217">
    <property type="entry name" value="BZIP"/>
    <property type="match status" value="1"/>
</dbReference>
<protein>
    <recommendedName>
        <fullName evidence="10">BZIP domain-containing protein</fullName>
    </recommendedName>
</protein>
<dbReference type="InterPro" id="IPR043452">
    <property type="entry name" value="BZIP46-like"/>
</dbReference>
<dbReference type="InterPro" id="IPR046347">
    <property type="entry name" value="bZIP_sf"/>
</dbReference>
<dbReference type="GO" id="GO:0045893">
    <property type="term" value="P:positive regulation of DNA-templated transcription"/>
    <property type="evidence" value="ECO:0007669"/>
    <property type="project" value="InterPro"/>
</dbReference>
<dbReference type="EMBL" id="CM007374">
    <property type="protein sequence ID" value="OIV97646.1"/>
    <property type="molecule type" value="Genomic_DNA"/>
</dbReference>
<keyword evidence="8" id="KW-0175">Coiled coil</keyword>
<feature type="compositionally biased region" description="Low complexity" evidence="9">
    <location>
        <begin position="236"/>
        <end position="259"/>
    </location>
</feature>
<dbReference type="PROSITE" id="PS00036">
    <property type="entry name" value="BZIP_BASIC"/>
    <property type="match status" value="1"/>
</dbReference>
<evidence type="ECO:0000313" key="11">
    <source>
        <dbReference type="EMBL" id="OIV97646.1"/>
    </source>
</evidence>
<dbReference type="GO" id="GO:0003700">
    <property type="term" value="F:DNA-binding transcription factor activity"/>
    <property type="evidence" value="ECO:0007669"/>
    <property type="project" value="InterPro"/>
</dbReference>
<feature type="domain" description="BZIP" evidence="10">
    <location>
        <begin position="355"/>
        <end position="406"/>
    </location>
</feature>
<evidence type="ECO:0000256" key="5">
    <source>
        <dbReference type="ARBA" id="ARBA00023163"/>
    </source>
</evidence>
<evidence type="ECO:0000256" key="8">
    <source>
        <dbReference type="SAM" id="Coils"/>
    </source>
</evidence>
<evidence type="ECO:0000313" key="12">
    <source>
        <dbReference type="Proteomes" id="UP000188354"/>
    </source>
</evidence>
<feature type="region of interest" description="Disordered" evidence="9">
    <location>
        <begin position="75"/>
        <end position="108"/>
    </location>
</feature>
<dbReference type="FunFam" id="1.20.5.170:FF:000048">
    <property type="entry name" value="ABSCISIC ACID-INSENSITIVE 5-like protein 5"/>
    <property type="match status" value="1"/>
</dbReference>
<gene>
    <name evidence="11" type="ORF">TanjilG_12403</name>
</gene>
<keyword evidence="5" id="KW-0804">Transcription</keyword>
<comment type="similarity">
    <text evidence="7">Belongs to the bZIP family. ABI5 subfamily.</text>
</comment>
<dbReference type="SUPFAM" id="SSF57959">
    <property type="entry name" value="Leucine zipper domain"/>
    <property type="match status" value="1"/>
</dbReference>
<dbReference type="Proteomes" id="UP000188354">
    <property type="component" value="Chromosome LG14"/>
</dbReference>
<evidence type="ECO:0000256" key="6">
    <source>
        <dbReference type="ARBA" id="ARBA00023242"/>
    </source>
</evidence>
<keyword evidence="3" id="KW-0805">Transcription regulation</keyword>
<dbReference type="Gene3D" id="1.20.5.170">
    <property type="match status" value="1"/>
</dbReference>
<feature type="region of interest" description="Disordered" evidence="9">
    <location>
        <begin position="1"/>
        <end position="26"/>
    </location>
</feature>
<name>A0A4P1QY89_LUPAN</name>
<evidence type="ECO:0000256" key="7">
    <source>
        <dbReference type="ARBA" id="ARBA00061369"/>
    </source>
</evidence>
<dbReference type="Gramene" id="OIV97646">
    <property type="protein sequence ID" value="OIV97646"/>
    <property type="gene ID" value="TanjilG_12403"/>
</dbReference>
<dbReference type="PANTHER" id="PTHR22952">
    <property type="entry name" value="CAMP-RESPONSE ELEMENT BINDING PROTEIN-RELATED"/>
    <property type="match status" value="1"/>
</dbReference>
<dbReference type="KEGG" id="lang:109326569"/>
<organism evidence="11 12">
    <name type="scientific">Lupinus angustifolius</name>
    <name type="common">Narrow-leaved blue lupine</name>
    <dbReference type="NCBI Taxonomy" id="3871"/>
    <lineage>
        <taxon>Eukaryota</taxon>
        <taxon>Viridiplantae</taxon>
        <taxon>Streptophyta</taxon>
        <taxon>Embryophyta</taxon>
        <taxon>Tracheophyta</taxon>
        <taxon>Spermatophyta</taxon>
        <taxon>Magnoliopsida</taxon>
        <taxon>eudicotyledons</taxon>
        <taxon>Gunneridae</taxon>
        <taxon>Pentapetalae</taxon>
        <taxon>rosids</taxon>
        <taxon>fabids</taxon>
        <taxon>Fabales</taxon>
        <taxon>Fabaceae</taxon>
        <taxon>Papilionoideae</taxon>
        <taxon>50 kb inversion clade</taxon>
        <taxon>genistoids sensu lato</taxon>
        <taxon>core genistoids</taxon>
        <taxon>Genisteae</taxon>
        <taxon>Lupinus</taxon>
    </lineage>
</organism>
<evidence type="ECO:0000256" key="4">
    <source>
        <dbReference type="ARBA" id="ARBA00023125"/>
    </source>
</evidence>
<keyword evidence="4" id="KW-0238">DNA-binding</keyword>
<evidence type="ECO:0000256" key="2">
    <source>
        <dbReference type="ARBA" id="ARBA00022682"/>
    </source>
</evidence>
<dbReference type="CDD" id="cd14707">
    <property type="entry name" value="bZIP_plant_BZIP46"/>
    <property type="match status" value="1"/>
</dbReference>
<feature type="compositionally biased region" description="Gly residues" evidence="9">
    <location>
        <begin position="8"/>
        <end position="19"/>
    </location>
</feature>
<dbReference type="GO" id="GO:0003677">
    <property type="term" value="F:DNA binding"/>
    <property type="evidence" value="ECO:0007669"/>
    <property type="project" value="UniProtKB-KW"/>
</dbReference>
<keyword evidence="6" id="KW-0539">Nucleus</keyword>
<accession>A0A4P1QY89</accession>
<feature type="coiled-coil region" evidence="8">
    <location>
        <begin position="373"/>
        <end position="410"/>
    </location>
</feature>
<dbReference type="PANTHER" id="PTHR22952:SF463">
    <property type="entry name" value="ABSCISIC ACID-INSENSITIVE 5-LIKE PROTEIN 7"/>
    <property type="match status" value="1"/>
</dbReference>
<dbReference type="SMART" id="SM00338">
    <property type="entry name" value="BRLZ"/>
    <property type="match status" value="1"/>
</dbReference>
<evidence type="ECO:0000259" key="10">
    <source>
        <dbReference type="PROSITE" id="PS50217"/>
    </source>
</evidence>
<dbReference type="GO" id="GO:0009738">
    <property type="term" value="P:abscisic acid-activated signaling pathway"/>
    <property type="evidence" value="ECO:0007669"/>
    <property type="project" value="UniProtKB-KW"/>
</dbReference>
<sequence length="435" mass="46960">MNFKGFGNDPGGSDNGGGWRTPAPVNNLTRQSSVYSLTFDEFMTTMGGSGKDFGSMNMDELLKNIWTAEEIQTTGSATAVQPGTGTPGGGGSGVSHLQKQGSLTLPRTLSQKTVDEVWKDISKDYDGSSGSRVPNLAQAERQPTLGEMTLEEFLVRAGVVREEAQQLSAKQNDAVFGGLGMGMGYHQQLNKVNGLMGNNTNRIGGVGVNNSDPNSMVVSLQSPSTNLPLNVNGVRSSNQQQQQQQMQQNSHSHQQQHQQIFPKSYATQIPLANNQGMRGGIVGLSADQGMNGGGNLVQGMVGVQPGSVYVPNGSPANSDKIGKSNGDTSSVSPVPYVFNGGLRGRKSGGAVEKVIERRQRRMIKNRESAARSRARKQAYTMELEAEVAKLKEENEALQKKQAEIMEIQKNQVMEMMNLQGEVKRRCLRRTLTGPW</sequence>
<dbReference type="Pfam" id="PF00170">
    <property type="entry name" value="bZIP_1"/>
    <property type="match status" value="1"/>
</dbReference>
<dbReference type="OrthoDB" id="1927218at2759"/>
<keyword evidence="2" id="KW-0938">Abscisic acid signaling pathway</keyword>